<proteinExistence type="predicted"/>
<dbReference type="InterPro" id="IPR004638">
    <property type="entry name" value="EmrB-like"/>
</dbReference>
<dbReference type="InterPro" id="IPR036259">
    <property type="entry name" value="MFS_trans_sf"/>
</dbReference>
<feature type="transmembrane region" description="Helical" evidence="7">
    <location>
        <begin position="431"/>
        <end position="450"/>
    </location>
</feature>
<feature type="transmembrane region" description="Helical" evidence="7">
    <location>
        <begin position="407"/>
        <end position="425"/>
    </location>
</feature>
<evidence type="ECO:0000256" key="4">
    <source>
        <dbReference type="ARBA" id="ARBA00022692"/>
    </source>
</evidence>
<reference evidence="9 10" key="1">
    <citation type="journal article" date="2019" name="Int. J. Syst. Evol. Microbiol.">
        <title>The Global Catalogue of Microorganisms (GCM) 10K type strain sequencing project: providing services to taxonomists for standard genome sequencing and annotation.</title>
        <authorList>
            <consortium name="The Broad Institute Genomics Platform"/>
            <consortium name="The Broad Institute Genome Sequencing Center for Infectious Disease"/>
            <person name="Wu L."/>
            <person name="Ma J."/>
        </authorList>
    </citation>
    <scope>NUCLEOTIDE SEQUENCE [LARGE SCALE GENOMIC DNA]</scope>
    <source>
        <strain evidence="9 10">JCM 13850</strain>
    </source>
</reference>
<evidence type="ECO:0000256" key="1">
    <source>
        <dbReference type="ARBA" id="ARBA00004651"/>
    </source>
</evidence>
<feature type="transmembrane region" description="Helical" evidence="7">
    <location>
        <begin position="12"/>
        <end position="33"/>
    </location>
</feature>
<feature type="transmembrane region" description="Helical" evidence="7">
    <location>
        <begin position="233"/>
        <end position="251"/>
    </location>
</feature>
<comment type="caution">
    <text evidence="9">The sequence shown here is derived from an EMBL/GenBank/DDBJ whole genome shotgun (WGS) entry which is preliminary data.</text>
</comment>
<feature type="transmembrane region" description="Helical" evidence="7">
    <location>
        <begin position="141"/>
        <end position="162"/>
    </location>
</feature>
<dbReference type="InterPro" id="IPR011701">
    <property type="entry name" value="MFS"/>
</dbReference>
<feature type="transmembrane region" description="Helical" evidence="7">
    <location>
        <begin position="272"/>
        <end position="295"/>
    </location>
</feature>
<evidence type="ECO:0000313" key="9">
    <source>
        <dbReference type="EMBL" id="GAA2141842.1"/>
    </source>
</evidence>
<feature type="transmembrane region" description="Helical" evidence="7">
    <location>
        <begin position="53"/>
        <end position="72"/>
    </location>
</feature>
<sequence>MTGGDETGGGFAWRPLIAVCFGWFMVIVDATIVNVALPRLGKEFGASVSGLQWVVDGYTVVFAGLLLSSGWLGDRLGGKRVFQAGLALFIVASAACGFAPSLAFLVGARVVQGVGAALLVPSSLALLQGSYGDRRTRARAIGIWAMVGGFASGSGPLLGGLLADGLGWRWIFFVNVPVGLVGMLLTARWVHTGRHGREGGRLDVPGQLTSAVALLAITASMVRAGRSGWLDPLVLGGFALFAVAAALFVATEARVRAPMLPLSLFRSRELSAATAVGGLMNLGFYGQLFVLTLYFQQIRDYSPLMTGLALLPQTGVIAFGSWLGGRVTARGGPRLPMIVGMATGAAGFLALTVTTRTVPYAELVVPMMATGFGISFTMPAATAAVVEGAPPERTGIASGTLNAARQVGGAIGIALLGAFVAGGTADFVPGLRVAVVVAGAAYALGALLALSVPRPRREAAEETEMAGARR</sequence>
<evidence type="ECO:0000259" key="8">
    <source>
        <dbReference type="PROSITE" id="PS50850"/>
    </source>
</evidence>
<dbReference type="PANTHER" id="PTHR42718:SF40">
    <property type="entry name" value="METHYLENOMYCIN A RESISTANCE PROTEIN"/>
    <property type="match status" value="1"/>
</dbReference>
<evidence type="ECO:0000256" key="5">
    <source>
        <dbReference type="ARBA" id="ARBA00022989"/>
    </source>
</evidence>
<evidence type="ECO:0000313" key="10">
    <source>
        <dbReference type="Proteomes" id="UP001501020"/>
    </source>
</evidence>
<feature type="transmembrane region" description="Helical" evidence="7">
    <location>
        <begin position="202"/>
        <end position="221"/>
    </location>
</feature>
<feature type="domain" description="Major facilitator superfamily (MFS) profile" evidence="8">
    <location>
        <begin position="15"/>
        <end position="457"/>
    </location>
</feature>
<evidence type="ECO:0000256" key="7">
    <source>
        <dbReference type="SAM" id="Phobius"/>
    </source>
</evidence>
<dbReference type="RefSeq" id="WP_344268862.1">
    <property type="nucleotide sequence ID" value="NZ_BAAAMR010000033.1"/>
</dbReference>
<protein>
    <submittedName>
        <fullName evidence="9">MFS transporter</fullName>
    </submittedName>
</protein>
<feature type="transmembrane region" description="Helical" evidence="7">
    <location>
        <begin position="365"/>
        <end position="386"/>
    </location>
</feature>
<feature type="transmembrane region" description="Helical" evidence="7">
    <location>
        <begin position="301"/>
        <end position="323"/>
    </location>
</feature>
<dbReference type="InterPro" id="IPR020846">
    <property type="entry name" value="MFS_dom"/>
</dbReference>
<keyword evidence="6 7" id="KW-0472">Membrane</keyword>
<comment type="subcellular location">
    <subcellularLocation>
        <location evidence="1">Cell membrane</location>
        <topology evidence="1">Multi-pass membrane protein</topology>
    </subcellularLocation>
</comment>
<feature type="transmembrane region" description="Helical" evidence="7">
    <location>
        <begin position="168"/>
        <end position="190"/>
    </location>
</feature>
<keyword evidence="3" id="KW-1003">Cell membrane</keyword>
<dbReference type="Gene3D" id="1.20.1250.20">
    <property type="entry name" value="MFS general substrate transporter like domains"/>
    <property type="match status" value="1"/>
</dbReference>
<evidence type="ECO:0000256" key="3">
    <source>
        <dbReference type="ARBA" id="ARBA00022475"/>
    </source>
</evidence>
<evidence type="ECO:0000256" key="2">
    <source>
        <dbReference type="ARBA" id="ARBA00022448"/>
    </source>
</evidence>
<dbReference type="Gene3D" id="1.20.1720.10">
    <property type="entry name" value="Multidrug resistance protein D"/>
    <property type="match status" value="1"/>
</dbReference>
<organism evidence="9 10">
    <name type="scientific">Actinomadura napierensis</name>
    <dbReference type="NCBI Taxonomy" id="267854"/>
    <lineage>
        <taxon>Bacteria</taxon>
        <taxon>Bacillati</taxon>
        <taxon>Actinomycetota</taxon>
        <taxon>Actinomycetes</taxon>
        <taxon>Streptosporangiales</taxon>
        <taxon>Thermomonosporaceae</taxon>
        <taxon>Actinomadura</taxon>
    </lineage>
</organism>
<accession>A0ABN2ZGD9</accession>
<dbReference type="NCBIfam" id="TIGR00711">
    <property type="entry name" value="efflux_EmrB"/>
    <property type="match status" value="1"/>
</dbReference>
<evidence type="ECO:0000256" key="6">
    <source>
        <dbReference type="ARBA" id="ARBA00023136"/>
    </source>
</evidence>
<dbReference type="Pfam" id="PF07690">
    <property type="entry name" value="MFS_1"/>
    <property type="match status" value="1"/>
</dbReference>
<feature type="transmembrane region" description="Helical" evidence="7">
    <location>
        <begin position="84"/>
        <end position="104"/>
    </location>
</feature>
<keyword evidence="2" id="KW-0813">Transport</keyword>
<dbReference type="SUPFAM" id="SSF103473">
    <property type="entry name" value="MFS general substrate transporter"/>
    <property type="match status" value="1"/>
</dbReference>
<dbReference type="PROSITE" id="PS50850">
    <property type="entry name" value="MFS"/>
    <property type="match status" value="1"/>
</dbReference>
<gene>
    <name evidence="9" type="ORF">GCM10009727_39620</name>
</gene>
<dbReference type="EMBL" id="BAAAMR010000033">
    <property type="protein sequence ID" value="GAA2141842.1"/>
    <property type="molecule type" value="Genomic_DNA"/>
</dbReference>
<feature type="transmembrane region" description="Helical" evidence="7">
    <location>
        <begin position="335"/>
        <end position="353"/>
    </location>
</feature>
<keyword evidence="4 7" id="KW-0812">Transmembrane</keyword>
<dbReference type="CDD" id="cd17321">
    <property type="entry name" value="MFS_MMR_MDR_like"/>
    <property type="match status" value="1"/>
</dbReference>
<dbReference type="PANTHER" id="PTHR42718">
    <property type="entry name" value="MAJOR FACILITATOR SUPERFAMILY MULTIDRUG TRANSPORTER MFSC"/>
    <property type="match status" value="1"/>
</dbReference>
<keyword evidence="10" id="KW-1185">Reference proteome</keyword>
<name>A0ABN2ZGD9_9ACTN</name>
<dbReference type="Proteomes" id="UP001501020">
    <property type="component" value="Unassembled WGS sequence"/>
</dbReference>
<keyword evidence="5 7" id="KW-1133">Transmembrane helix</keyword>